<evidence type="ECO:0000256" key="1">
    <source>
        <dbReference type="SAM" id="MobiDB-lite"/>
    </source>
</evidence>
<dbReference type="AlphaFoldDB" id="A0A1Q5SRP7"/>
<accession>A0A1Q5SRP7</accession>
<name>A0A1Q5SRP7_9EURO</name>
<dbReference type="EMBL" id="MNBE01000757">
    <property type="protein sequence ID" value="OKO90668.1"/>
    <property type="molecule type" value="Genomic_DNA"/>
</dbReference>
<gene>
    <name evidence="2" type="ORF">PENSUB_13385</name>
</gene>
<proteinExistence type="predicted"/>
<protein>
    <submittedName>
        <fullName evidence="2">Uncharacterized protein</fullName>
    </submittedName>
</protein>
<dbReference type="STRING" id="1316194.A0A1Q5SRP7"/>
<organism evidence="2 3">
    <name type="scientific">Penicillium subrubescens</name>
    <dbReference type="NCBI Taxonomy" id="1316194"/>
    <lineage>
        <taxon>Eukaryota</taxon>
        <taxon>Fungi</taxon>
        <taxon>Dikarya</taxon>
        <taxon>Ascomycota</taxon>
        <taxon>Pezizomycotina</taxon>
        <taxon>Eurotiomycetes</taxon>
        <taxon>Eurotiomycetidae</taxon>
        <taxon>Eurotiales</taxon>
        <taxon>Aspergillaceae</taxon>
        <taxon>Penicillium</taxon>
    </lineage>
</organism>
<reference evidence="2 3" key="1">
    <citation type="submission" date="2016-10" db="EMBL/GenBank/DDBJ databases">
        <title>Genome sequence of the ascomycete fungus Penicillium subrubescens.</title>
        <authorList>
            <person name="De Vries R.P."/>
            <person name="Peng M."/>
            <person name="Dilokpimol A."/>
            <person name="Hilden K."/>
            <person name="Makela M.R."/>
            <person name="Grigoriev I."/>
            <person name="Riley R."/>
            <person name="Granchi Z."/>
        </authorList>
    </citation>
    <scope>NUCLEOTIDE SEQUENCE [LARGE SCALE GENOMIC DNA]</scope>
    <source>
        <strain evidence="2 3">CBS 132785</strain>
    </source>
</reference>
<dbReference type="Proteomes" id="UP000186955">
    <property type="component" value="Unassembled WGS sequence"/>
</dbReference>
<evidence type="ECO:0000313" key="3">
    <source>
        <dbReference type="Proteomes" id="UP000186955"/>
    </source>
</evidence>
<evidence type="ECO:0000313" key="2">
    <source>
        <dbReference type="EMBL" id="OKO90668.1"/>
    </source>
</evidence>
<feature type="compositionally biased region" description="Low complexity" evidence="1">
    <location>
        <begin position="1"/>
        <end position="13"/>
    </location>
</feature>
<sequence length="223" mass="24815">MLRASKGVGPAPGASGGPLKNLPSNRERVLNANHAAHDLLKELRRGQNATRPAPKVVSFLRQVEDLTKDLLSTPLTDWQQELEALRRDLKQEITLTIKAAAEPPARQTVRSFAEMVRTMPTPAHYLSSSSLSSSPTRPAEVARNREVVVCLSDRSQVSVFRRLTSAELIKRTNQARAKAARTIDTAPLVSVIVLVSRQLKSSDLRFTMRDTREAEVIRIHREK</sequence>
<keyword evidence="3" id="KW-1185">Reference proteome</keyword>
<feature type="region of interest" description="Disordered" evidence="1">
    <location>
        <begin position="1"/>
        <end position="24"/>
    </location>
</feature>
<comment type="caution">
    <text evidence="2">The sequence shown here is derived from an EMBL/GenBank/DDBJ whole genome shotgun (WGS) entry which is preliminary data.</text>
</comment>